<dbReference type="KEGG" id="moc:BB934_37925"/>
<geneLocation type="plasmid" evidence="1">
    <name>unnamed2</name>
</geneLocation>
<gene>
    <name evidence="1" type="ORF">BB934_37925</name>
</gene>
<protein>
    <submittedName>
        <fullName evidence="1">Uncharacterized protein</fullName>
    </submittedName>
</protein>
<reference evidence="1" key="1">
    <citation type="submission" date="2016-07" db="EMBL/GenBank/DDBJ databases">
        <title>Microvirga ossetica sp. nov. a new species of rhizobia isolated from root nodules of the legume species Vicia alpestris Steven originated from North Ossetia region in the Caucasus.</title>
        <authorList>
            <person name="Safronova V.I."/>
            <person name="Kuznetsova I.G."/>
            <person name="Sazanova A.L."/>
            <person name="Belimov A."/>
            <person name="Andronov E."/>
            <person name="Osledkin Y.S."/>
            <person name="Onishchuk O.P."/>
            <person name="Kurchak O.N."/>
            <person name="Shaposhnikov A.I."/>
            <person name="Willems A."/>
            <person name="Tikhonovich I.A."/>
        </authorList>
    </citation>
    <scope>NUCLEOTIDE SEQUENCE [LARGE SCALE GENOMIC DNA]</scope>
    <source>
        <strain evidence="1">V5/3M</strain>
        <plasmid evidence="1">unnamed2</plasmid>
    </source>
</reference>
<dbReference type="AlphaFoldDB" id="A0A1B2EVT1"/>
<organism evidence="1">
    <name type="scientific">Microvirga ossetica</name>
    <dbReference type="NCBI Taxonomy" id="1882682"/>
    <lineage>
        <taxon>Bacteria</taxon>
        <taxon>Pseudomonadati</taxon>
        <taxon>Pseudomonadota</taxon>
        <taxon>Alphaproteobacteria</taxon>
        <taxon>Hyphomicrobiales</taxon>
        <taxon>Methylobacteriaceae</taxon>
        <taxon>Microvirga</taxon>
    </lineage>
</organism>
<sequence>MCIRSLHFIQCCPKWSKSSLLLNKPLNRCCSIGRSERLAVVELDTFTQSEDPRQRIGLLPCRGETAHRSAIVEFDEWIIDLAVCQKRVT</sequence>
<dbReference type="EMBL" id="CP016619">
    <property type="protein sequence ID" value="ANY84042.1"/>
    <property type="molecule type" value="Genomic_DNA"/>
</dbReference>
<keyword evidence="1" id="KW-0614">Plasmid</keyword>
<accession>A0A1B2EVT1</accession>
<proteinExistence type="predicted"/>
<evidence type="ECO:0000313" key="1">
    <source>
        <dbReference type="EMBL" id="ANY84042.1"/>
    </source>
</evidence>
<name>A0A1B2EVT1_9HYPH</name>